<keyword evidence="3" id="KW-1185">Reference proteome</keyword>
<dbReference type="PANTHER" id="PTHR33050:SF7">
    <property type="entry name" value="RIBONUCLEASE H"/>
    <property type="match status" value="1"/>
</dbReference>
<keyword evidence="1" id="KW-0812">Transmembrane</keyword>
<feature type="transmembrane region" description="Helical" evidence="1">
    <location>
        <begin position="472"/>
        <end position="491"/>
    </location>
</feature>
<name>A0A5B7G3H0_PORTR</name>
<keyword evidence="1" id="KW-0472">Membrane</keyword>
<gene>
    <name evidence="2" type="ORF">E2C01_044862</name>
</gene>
<dbReference type="Proteomes" id="UP000324222">
    <property type="component" value="Unassembled WGS sequence"/>
</dbReference>
<dbReference type="EMBL" id="VSRR010009897">
    <property type="protein sequence ID" value="MPC51024.1"/>
    <property type="molecule type" value="Genomic_DNA"/>
</dbReference>
<dbReference type="OrthoDB" id="7477527at2759"/>
<dbReference type="AlphaFoldDB" id="A0A5B7G3H0"/>
<dbReference type="InterPro" id="IPR052055">
    <property type="entry name" value="Hepadnavirus_pol/RT"/>
</dbReference>
<comment type="caution">
    <text evidence="2">The sequence shown here is derived from an EMBL/GenBank/DDBJ whole genome shotgun (WGS) entry which is preliminary data.</text>
</comment>
<evidence type="ECO:0000313" key="2">
    <source>
        <dbReference type="EMBL" id="MPC51024.1"/>
    </source>
</evidence>
<accession>A0A5B7G3H0</accession>
<proteinExistence type="predicted"/>
<evidence type="ECO:0000256" key="1">
    <source>
        <dbReference type="SAM" id="Phobius"/>
    </source>
</evidence>
<dbReference type="CDD" id="cd09275">
    <property type="entry name" value="RNase_HI_RT_DIRS1"/>
    <property type="match status" value="1"/>
</dbReference>
<reference evidence="2 3" key="1">
    <citation type="submission" date="2019-05" db="EMBL/GenBank/DDBJ databases">
        <title>Another draft genome of Portunus trituberculatus and its Hox gene families provides insights of decapod evolution.</title>
        <authorList>
            <person name="Jeong J.-H."/>
            <person name="Song I."/>
            <person name="Kim S."/>
            <person name="Choi T."/>
            <person name="Kim D."/>
            <person name="Ryu S."/>
            <person name="Kim W."/>
        </authorList>
    </citation>
    <scope>NUCLEOTIDE SEQUENCE [LARGE SCALE GENOMIC DNA]</scope>
    <source>
        <tissue evidence="2">Muscle</tissue>
    </source>
</reference>
<evidence type="ECO:0000313" key="3">
    <source>
        <dbReference type="Proteomes" id="UP000324222"/>
    </source>
</evidence>
<keyword evidence="1" id="KW-1133">Transmembrane helix</keyword>
<dbReference type="PANTHER" id="PTHR33050">
    <property type="entry name" value="REVERSE TRANSCRIPTASE DOMAIN-CONTAINING PROTEIN"/>
    <property type="match status" value="1"/>
</dbReference>
<sequence>MQPCEMLRLRMMLCRQAVVRNLPNTYSNQERRQLMSSPIGFHLFDGQNLAAVEQRGLESLQWSLISQITHGLASTAQGVRTKTGRAVGSRHLALFRPLLLPRRVVPFAIQDSSLATLVAVGDLAIDAAEVPLQVGACLQRRWQEWENIRACEWVIKTLQYGYVLPFLKDPPLLSTPVEFPVYRKGSDHHLALEAVVLDTVRAPSLPVTRSGQPFSGSCPTSSASQGSTSVPLQVFAGTSCISRMVSARWDPADMGSAVVPKEALQSFQQTLSGSLVSVMSDNLTVVAYLRKSGGTRSEPLSALAGMVLQWCESHSISLCPAFVPGHSNVIADVLSWEYVGSEWNLHPKICRKVFKVWGSPLVDVCQGTDSSSAPVCNSSSGSGNLATGCILFSVGQSRSVRLSGEGSHMTIVTPLWPQADWFHLLLDLLMDSPWVLPMWQSLLRQPHCPLFHGSPEKLHLYAWRLSNRSRPFFSVLFLCGLLSILFPSVTLSLKGRKLCLLGLGWRWLFVVFSQTKHTFSSSVNF</sequence>
<protein>
    <submittedName>
        <fullName evidence="2">Uncharacterized protein</fullName>
    </submittedName>
</protein>
<organism evidence="2 3">
    <name type="scientific">Portunus trituberculatus</name>
    <name type="common">Swimming crab</name>
    <name type="synonym">Neptunus trituberculatus</name>
    <dbReference type="NCBI Taxonomy" id="210409"/>
    <lineage>
        <taxon>Eukaryota</taxon>
        <taxon>Metazoa</taxon>
        <taxon>Ecdysozoa</taxon>
        <taxon>Arthropoda</taxon>
        <taxon>Crustacea</taxon>
        <taxon>Multicrustacea</taxon>
        <taxon>Malacostraca</taxon>
        <taxon>Eumalacostraca</taxon>
        <taxon>Eucarida</taxon>
        <taxon>Decapoda</taxon>
        <taxon>Pleocyemata</taxon>
        <taxon>Brachyura</taxon>
        <taxon>Eubrachyura</taxon>
        <taxon>Portunoidea</taxon>
        <taxon>Portunidae</taxon>
        <taxon>Portuninae</taxon>
        <taxon>Portunus</taxon>
    </lineage>
</organism>